<sequence>MSTRSLFSGAPATRNAASSPYLRRPAPQPKSSRQQFSACGACRMRRVRCDLKDLPIPSSGPFPSCSNCKERGFNCVDEFAIVKAAKLLRRGRRLQQVEAIYGKAQDNGAAVIPSTTAERNSSQIPTLRLEFFSSPFWSWFCAQRPILDPNEFSQRYNAHIKKTHSLGREGEILAMVIMASAASLGVDASGIPVNNEGVLDELVPSLNSAASSRGSGVGVVSPTLSPVSTRDVDEPVDNARKRRREKTNTMLREILQLVDSHQIMRRPTWDGVCVLLLMLPLMEEAPYLEKTTVCEAAISQARVLCSPLTVSLGIEPTLPPFVSGQRDFCARICWSAHIQEGISTGMKGGHLILNDDDLDSFRRMFNTTTGDLNSNLGFGFGSSSIPRAPQVFLTLPFRLSTVCRKVHGVLTGLKAMRRAEEHNLIDVNGMREIWRELELCWNEFEAMKNRGMNILHFSSFVDAWLIFTFECHNIILQSLQQLTYATEPTDDSYNYSAGRASPNSSPYLPPQQLYLEARAICIRLLPEVLHIIQYHLNKGAESSDYLSPLVWDTGLVRDGCFFAGLLAVSLHGDVEYLEGYRRRSGVSPTPEEGVKICLEALSVMRSAFSRTIERSEIIRVAWNTREKRDENQTQKNLGSHGADIYNASSSYSDSIQRSHLPHRSYPESLSDARTSGSHSSTSTTPSPLTADSISGFIRNMDDSGAQAWPTYTPPTTGTTTSSGHNTNRSNSPTFHGLPEFVTYKQEAIEHIFAHVPDSLDQFDYAVTGSEVASSTLYHSRGSATDTHLLSSSTVGSSYANPIFTSPSPLLKQSGSDINDYVNDYYS</sequence>
<dbReference type="InterPro" id="IPR036864">
    <property type="entry name" value="Zn2-C6_fun-type_DNA-bd_sf"/>
</dbReference>
<evidence type="ECO:0000259" key="7">
    <source>
        <dbReference type="PROSITE" id="PS50048"/>
    </source>
</evidence>
<reference evidence="8 9" key="1">
    <citation type="submission" date="2014-02" db="EMBL/GenBank/DDBJ databases">
        <title>Transposable element dynamics among asymbiotic and ectomycorrhizal Amanita fungi.</title>
        <authorList>
            <consortium name="DOE Joint Genome Institute"/>
            <person name="Hess J."/>
            <person name="Skrede I."/>
            <person name="Wolfe B."/>
            <person name="LaButti K."/>
            <person name="Ohm R.A."/>
            <person name="Grigoriev I.V."/>
            <person name="Pringle A."/>
        </authorList>
    </citation>
    <scope>NUCLEOTIDE SEQUENCE [LARGE SCALE GENOMIC DNA]</scope>
    <source>
        <strain evidence="8 9">SKay4041</strain>
    </source>
</reference>
<protein>
    <recommendedName>
        <fullName evidence="7">Zn(2)-C6 fungal-type domain-containing protein</fullName>
    </recommendedName>
</protein>
<dbReference type="Proteomes" id="UP000242287">
    <property type="component" value="Unassembled WGS sequence"/>
</dbReference>
<organism evidence="8 9">
    <name type="scientific">Amanita thiersii Skay4041</name>
    <dbReference type="NCBI Taxonomy" id="703135"/>
    <lineage>
        <taxon>Eukaryota</taxon>
        <taxon>Fungi</taxon>
        <taxon>Dikarya</taxon>
        <taxon>Basidiomycota</taxon>
        <taxon>Agaricomycotina</taxon>
        <taxon>Agaricomycetes</taxon>
        <taxon>Agaricomycetidae</taxon>
        <taxon>Agaricales</taxon>
        <taxon>Pluteineae</taxon>
        <taxon>Amanitaceae</taxon>
        <taxon>Amanita</taxon>
    </lineage>
</organism>
<feature type="compositionally biased region" description="Low complexity" evidence="6">
    <location>
        <begin position="671"/>
        <end position="692"/>
    </location>
</feature>
<keyword evidence="9" id="KW-1185">Reference proteome</keyword>
<keyword evidence="3" id="KW-0238">DNA-binding</keyword>
<dbReference type="GO" id="GO:0000981">
    <property type="term" value="F:DNA-binding transcription factor activity, RNA polymerase II-specific"/>
    <property type="evidence" value="ECO:0007669"/>
    <property type="project" value="InterPro"/>
</dbReference>
<keyword evidence="4" id="KW-0804">Transcription</keyword>
<dbReference type="SUPFAM" id="SSF57701">
    <property type="entry name" value="Zn2/Cys6 DNA-binding domain"/>
    <property type="match status" value="1"/>
</dbReference>
<dbReference type="AlphaFoldDB" id="A0A2A9NGD1"/>
<gene>
    <name evidence="8" type="ORF">AMATHDRAFT_4312</name>
</gene>
<feature type="region of interest" description="Disordered" evidence="6">
    <location>
        <begin position="709"/>
        <end position="733"/>
    </location>
</feature>
<evidence type="ECO:0000256" key="1">
    <source>
        <dbReference type="ARBA" id="ARBA00022723"/>
    </source>
</evidence>
<keyword evidence="5" id="KW-0539">Nucleus</keyword>
<proteinExistence type="predicted"/>
<dbReference type="SMART" id="SM00066">
    <property type="entry name" value="GAL4"/>
    <property type="match status" value="1"/>
</dbReference>
<feature type="domain" description="Zn(2)-C6 fungal-type" evidence="7">
    <location>
        <begin position="38"/>
        <end position="77"/>
    </location>
</feature>
<dbReference type="EMBL" id="KZ302012">
    <property type="protein sequence ID" value="PFH50065.1"/>
    <property type="molecule type" value="Genomic_DNA"/>
</dbReference>
<dbReference type="CDD" id="cd00067">
    <property type="entry name" value="GAL4"/>
    <property type="match status" value="1"/>
</dbReference>
<dbReference type="Pfam" id="PF00172">
    <property type="entry name" value="Zn_clus"/>
    <property type="match status" value="1"/>
</dbReference>
<evidence type="ECO:0000256" key="5">
    <source>
        <dbReference type="ARBA" id="ARBA00023242"/>
    </source>
</evidence>
<feature type="region of interest" description="Disordered" evidence="6">
    <location>
        <begin position="217"/>
        <end position="238"/>
    </location>
</feature>
<dbReference type="PANTHER" id="PTHR31668:SF26">
    <property type="entry name" value="GLUCOSE TRANSPORT TRANSCRIPTION REGULATOR RGT1-RELATED"/>
    <property type="match status" value="1"/>
</dbReference>
<dbReference type="PANTHER" id="PTHR31668">
    <property type="entry name" value="GLUCOSE TRANSPORT TRANSCRIPTION REGULATOR RGT1-RELATED-RELATED"/>
    <property type="match status" value="1"/>
</dbReference>
<name>A0A2A9NGD1_9AGAR</name>
<evidence type="ECO:0000256" key="6">
    <source>
        <dbReference type="SAM" id="MobiDB-lite"/>
    </source>
</evidence>
<feature type="region of interest" description="Disordered" evidence="6">
    <location>
        <begin position="1"/>
        <end position="34"/>
    </location>
</feature>
<dbReference type="GO" id="GO:0003677">
    <property type="term" value="F:DNA binding"/>
    <property type="evidence" value="ECO:0007669"/>
    <property type="project" value="UniProtKB-KW"/>
</dbReference>
<dbReference type="OrthoDB" id="3263880at2759"/>
<accession>A0A2A9NGD1</accession>
<evidence type="ECO:0000256" key="3">
    <source>
        <dbReference type="ARBA" id="ARBA00023125"/>
    </source>
</evidence>
<keyword evidence="1" id="KW-0479">Metal-binding</keyword>
<feature type="compositionally biased region" description="Low complexity" evidence="6">
    <location>
        <begin position="709"/>
        <end position="731"/>
    </location>
</feature>
<dbReference type="STRING" id="703135.A0A2A9NGD1"/>
<evidence type="ECO:0000313" key="8">
    <source>
        <dbReference type="EMBL" id="PFH50065.1"/>
    </source>
</evidence>
<dbReference type="InterPro" id="IPR050797">
    <property type="entry name" value="Carb_Metab_Trans_Reg"/>
</dbReference>
<evidence type="ECO:0000256" key="4">
    <source>
        <dbReference type="ARBA" id="ARBA00023163"/>
    </source>
</evidence>
<dbReference type="Gene3D" id="4.10.240.10">
    <property type="entry name" value="Zn(2)-C6 fungal-type DNA-binding domain"/>
    <property type="match status" value="1"/>
</dbReference>
<evidence type="ECO:0000313" key="9">
    <source>
        <dbReference type="Proteomes" id="UP000242287"/>
    </source>
</evidence>
<evidence type="ECO:0000256" key="2">
    <source>
        <dbReference type="ARBA" id="ARBA00023015"/>
    </source>
</evidence>
<feature type="region of interest" description="Disordered" evidence="6">
    <location>
        <begin position="653"/>
        <end position="693"/>
    </location>
</feature>
<dbReference type="PROSITE" id="PS50048">
    <property type="entry name" value="ZN2_CY6_FUNGAL_2"/>
    <property type="match status" value="1"/>
</dbReference>
<dbReference type="GO" id="GO:0008270">
    <property type="term" value="F:zinc ion binding"/>
    <property type="evidence" value="ECO:0007669"/>
    <property type="project" value="InterPro"/>
</dbReference>
<keyword evidence="2" id="KW-0805">Transcription regulation</keyword>
<dbReference type="InterPro" id="IPR001138">
    <property type="entry name" value="Zn2Cys6_DnaBD"/>
</dbReference>